<keyword evidence="3" id="KW-0804">Transcription</keyword>
<name>A0A6N8IX54_9BURK</name>
<keyword evidence="7" id="KW-1185">Reference proteome</keyword>
<dbReference type="PANTHER" id="PTHR43537:SF39">
    <property type="entry name" value="HTH-TYPE TRANSCRIPTIONAL REGULATOR MCBR"/>
    <property type="match status" value="1"/>
</dbReference>
<evidence type="ECO:0000256" key="4">
    <source>
        <dbReference type="SAM" id="MobiDB-lite"/>
    </source>
</evidence>
<gene>
    <name evidence="6" type="ORF">GON04_18015</name>
</gene>
<dbReference type="SMART" id="SM00345">
    <property type="entry name" value="HTH_GNTR"/>
    <property type="match status" value="1"/>
</dbReference>
<proteinExistence type="predicted"/>
<dbReference type="GO" id="GO:0003700">
    <property type="term" value="F:DNA-binding transcription factor activity"/>
    <property type="evidence" value="ECO:0007669"/>
    <property type="project" value="InterPro"/>
</dbReference>
<evidence type="ECO:0000256" key="2">
    <source>
        <dbReference type="ARBA" id="ARBA00023125"/>
    </source>
</evidence>
<dbReference type="SMART" id="SM00895">
    <property type="entry name" value="FCD"/>
    <property type="match status" value="1"/>
</dbReference>
<dbReference type="PROSITE" id="PS50949">
    <property type="entry name" value="HTH_GNTR"/>
    <property type="match status" value="1"/>
</dbReference>
<dbReference type="InterPro" id="IPR036388">
    <property type="entry name" value="WH-like_DNA-bd_sf"/>
</dbReference>
<dbReference type="Pfam" id="PF07729">
    <property type="entry name" value="FCD"/>
    <property type="match status" value="1"/>
</dbReference>
<feature type="region of interest" description="Disordered" evidence="4">
    <location>
        <begin position="1"/>
        <end position="20"/>
    </location>
</feature>
<reference evidence="6 7" key="1">
    <citation type="submission" date="2019-12" db="EMBL/GenBank/DDBJ databases">
        <authorList>
            <person name="Huq M.A."/>
        </authorList>
    </citation>
    <scope>NUCLEOTIDE SEQUENCE [LARGE SCALE GENOMIC DNA]</scope>
    <source>
        <strain evidence="6 7">MAH-25</strain>
    </source>
</reference>
<organism evidence="6 7">
    <name type="scientific">Ramlibacter pinisoli</name>
    <dbReference type="NCBI Taxonomy" id="2682844"/>
    <lineage>
        <taxon>Bacteria</taxon>
        <taxon>Pseudomonadati</taxon>
        <taxon>Pseudomonadota</taxon>
        <taxon>Betaproteobacteria</taxon>
        <taxon>Burkholderiales</taxon>
        <taxon>Comamonadaceae</taxon>
        <taxon>Ramlibacter</taxon>
    </lineage>
</organism>
<dbReference type="InterPro" id="IPR036390">
    <property type="entry name" value="WH_DNA-bd_sf"/>
</dbReference>
<evidence type="ECO:0000313" key="6">
    <source>
        <dbReference type="EMBL" id="MVQ31358.1"/>
    </source>
</evidence>
<dbReference type="AlphaFoldDB" id="A0A6N8IX54"/>
<comment type="caution">
    <text evidence="6">The sequence shown here is derived from an EMBL/GenBank/DDBJ whole genome shotgun (WGS) entry which is preliminary data.</text>
</comment>
<dbReference type="EMBL" id="WSEL01000009">
    <property type="protein sequence ID" value="MVQ31358.1"/>
    <property type="molecule type" value="Genomic_DNA"/>
</dbReference>
<evidence type="ECO:0000313" key="7">
    <source>
        <dbReference type="Proteomes" id="UP000469385"/>
    </source>
</evidence>
<dbReference type="SUPFAM" id="SSF46785">
    <property type="entry name" value="Winged helix' DNA-binding domain"/>
    <property type="match status" value="1"/>
</dbReference>
<keyword evidence="1" id="KW-0805">Transcription regulation</keyword>
<dbReference type="Pfam" id="PF00392">
    <property type="entry name" value="GntR"/>
    <property type="match status" value="1"/>
</dbReference>
<evidence type="ECO:0000256" key="3">
    <source>
        <dbReference type="ARBA" id="ARBA00023163"/>
    </source>
</evidence>
<dbReference type="Proteomes" id="UP000469385">
    <property type="component" value="Unassembled WGS sequence"/>
</dbReference>
<accession>A0A6N8IX54</accession>
<dbReference type="Gene3D" id="1.20.120.530">
    <property type="entry name" value="GntR ligand-binding domain-like"/>
    <property type="match status" value="1"/>
</dbReference>
<dbReference type="InterPro" id="IPR011711">
    <property type="entry name" value="GntR_C"/>
</dbReference>
<dbReference type="InterPro" id="IPR000524">
    <property type="entry name" value="Tscrpt_reg_HTH_GntR"/>
</dbReference>
<dbReference type="InterPro" id="IPR008920">
    <property type="entry name" value="TF_FadR/GntR_C"/>
</dbReference>
<evidence type="ECO:0000259" key="5">
    <source>
        <dbReference type="PROSITE" id="PS50949"/>
    </source>
</evidence>
<dbReference type="SUPFAM" id="SSF48008">
    <property type="entry name" value="GntR ligand-binding domain-like"/>
    <property type="match status" value="1"/>
</dbReference>
<evidence type="ECO:0000256" key="1">
    <source>
        <dbReference type="ARBA" id="ARBA00023015"/>
    </source>
</evidence>
<dbReference type="GO" id="GO:0003677">
    <property type="term" value="F:DNA binding"/>
    <property type="evidence" value="ECO:0007669"/>
    <property type="project" value="UniProtKB-KW"/>
</dbReference>
<dbReference type="Gene3D" id="1.10.10.10">
    <property type="entry name" value="Winged helix-like DNA-binding domain superfamily/Winged helix DNA-binding domain"/>
    <property type="match status" value="1"/>
</dbReference>
<dbReference type="PANTHER" id="PTHR43537">
    <property type="entry name" value="TRANSCRIPTIONAL REGULATOR, GNTR FAMILY"/>
    <property type="match status" value="1"/>
</dbReference>
<sequence length="314" mass="33725">MQTSQPWRARASAMARPMPRLPPVTTATRAAEVLVLMECSCWSSMVCGAKRAILLRAMRSLVKPARAVTAPPALPPLAKVTLRDQVTQAVRSALMNGHFEPGQAITVKAISEMLGSGVMPAREAMHRLIAEGALELRPNRTVIVPAISRHEFDELTDLRCHVEGLAAAQAVGHVAPAELASLRSIDRAMRAAGRRGDADAYLDGNFQFHFLIYRLGASPFMLSIIEKLWVRVGPLIRSCFNETGFADSSRHHASIVESLAAGEAGELRQAIVADITVAAQTIRAVQAGRAAQASAAQTAVRGLPKTRAHAARRA</sequence>
<keyword evidence="2" id="KW-0238">DNA-binding</keyword>
<feature type="compositionally biased region" description="Low complexity" evidence="4">
    <location>
        <begin position="8"/>
        <end position="18"/>
    </location>
</feature>
<protein>
    <submittedName>
        <fullName evidence="6">FCD domain-containing protein</fullName>
    </submittedName>
</protein>
<feature type="domain" description="HTH gntR-type" evidence="5">
    <location>
        <begin position="80"/>
        <end position="147"/>
    </location>
</feature>